<reference evidence="3" key="2">
    <citation type="submission" date="2018-02" db="UniProtKB">
        <authorList>
            <consortium name="EnsemblPlants"/>
        </authorList>
    </citation>
    <scope>IDENTIFICATION</scope>
    <source>
        <strain evidence="3">Williams 82</strain>
    </source>
</reference>
<dbReference type="Gramene" id="KRH01370">
    <property type="protein sequence ID" value="KRH01370"/>
    <property type="gene ID" value="GLYMA_18G272900"/>
</dbReference>
<evidence type="ECO:0000256" key="1">
    <source>
        <dbReference type="SAM" id="Phobius"/>
    </source>
</evidence>
<dbReference type="AlphaFoldDB" id="K7MV12"/>
<organism evidence="3">
    <name type="scientific">Glycine max</name>
    <name type="common">Soybean</name>
    <name type="synonym">Glycine hispida</name>
    <dbReference type="NCBI Taxonomy" id="3847"/>
    <lineage>
        <taxon>Eukaryota</taxon>
        <taxon>Viridiplantae</taxon>
        <taxon>Streptophyta</taxon>
        <taxon>Embryophyta</taxon>
        <taxon>Tracheophyta</taxon>
        <taxon>Spermatophyta</taxon>
        <taxon>Magnoliopsida</taxon>
        <taxon>eudicotyledons</taxon>
        <taxon>Gunneridae</taxon>
        <taxon>Pentapetalae</taxon>
        <taxon>rosids</taxon>
        <taxon>fabids</taxon>
        <taxon>Fabales</taxon>
        <taxon>Fabaceae</taxon>
        <taxon>Papilionoideae</taxon>
        <taxon>50 kb inversion clade</taxon>
        <taxon>NPAAA clade</taxon>
        <taxon>indigoferoid/millettioid clade</taxon>
        <taxon>Phaseoleae</taxon>
        <taxon>Glycine</taxon>
        <taxon>Glycine subgen. Soja</taxon>
    </lineage>
</organism>
<reference evidence="2 3" key="1">
    <citation type="journal article" date="2010" name="Nature">
        <title>Genome sequence of the palaeopolyploid soybean.</title>
        <authorList>
            <person name="Schmutz J."/>
            <person name="Cannon S.B."/>
            <person name="Schlueter J."/>
            <person name="Ma J."/>
            <person name="Mitros T."/>
            <person name="Nelson W."/>
            <person name="Hyten D.L."/>
            <person name="Song Q."/>
            <person name="Thelen J.J."/>
            <person name="Cheng J."/>
            <person name="Xu D."/>
            <person name="Hellsten U."/>
            <person name="May G.D."/>
            <person name="Yu Y."/>
            <person name="Sakurai T."/>
            <person name="Umezawa T."/>
            <person name="Bhattacharyya M.K."/>
            <person name="Sandhu D."/>
            <person name="Valliyodan B."/>
            <person name="Lindquist E."/>
            <person name="Peto M."/>
            <person name="Grant D."/>
            <person name="Shu S."/>
            <person name="Goodstein D."/>
            <person name="Barry K."/>
            <person name="Futrell-Griggs M."/>
            <person name="Abernathy B."/>
            <person name="Du J."/>
            <person name="Tian Z."/>
            <person name="Zhu L."/>
            <person name="Gill N."/>
            <person name="Joshi T."/>
            <person name="Libault M."/>
            <person name="Sethuraman A."/>
            <person name="Zhang X.-C."/>
            <person name="Shinozaki K."/>
            <person name="Nguyen H.T."/>
            <person name="Wing R.A."/>
            <person name="Cregan P."/>
            <person name="Specht J."/>
            <person name="Grimwood J."/>
            <person name="Rokhsar D."/>
            <person name="Stacey G."/>
            <person name="Shoemaker R.C."/>
            <person name="Jackson S.A."/>
        </authorList>
    </citation>
    <scope>NUCLEOTIDE SEQUENCE [LARGE SCALE GENOMIC DNA]</scope>
    <source>
        <strain evidence="3">cv. Williams 82</strain>
        <tissue evidence="2">Callus</tissue>
    </source>
</reference>
<keyword evidence="1" id="KW-0812">Transmembrane</keyword>
<accession>K7MV12</accession>
<keyword evidence="1" id="KW-0472">Membrane</keyword>
<dbReference type="PaxDb" id="3847-GLYMA18G50826.1"/>
<dbReference type="HOGENOM" id="CLU_2282529_0_0_1"/>
<evidence type="ECO:0000313" key="2">
    <source>
        <dbReference type="EMBL" id="KRH01370.1"/>
    </source>
</evidence>
<feature type="transmembrane region" description="Helical" evidence="1">
    <location>
        <begin position="21"/>
        <end position="40"/>
    </location>
</feature>
<dbReference type="SMR" id="K7MV12"/>
<dbReference type="EnsemblPlants" id="KRH01370">
    <property type="protein sequence ID" value="KRH01370"/>
    <property type="gene ID" value="GLYMA_18G272900"/>
</dbReference>
<dbReference type="EMBL" id="CM000851">
    <property type="protein sequence ID" value="KRH01370.1"/>
    <property type="molecule type" value="Genomic_DNA"/>
</dbReference>
<keyword evidence="1" id="KW-1133">Transmembrane helix</keyword>
<proteinExistence type="predicted"/>
<dbReference type="InParanoid" id="K7MV12"/>
<sequence length="102" mass="11971">MLRIGQHLAAVLQNCSIICRVLVFGFVPSIGEVLAVSLIVKIWQQEMIMLCQCIILFLIKYITWKNKIRKEKGREQRESSYYVKNCLKNLTEEDTSYKELMK</sequence>
<name>K7MV12_SOYBN</name>
<evidence type="ECO:0000313" key="4">
    <source>
        <dbReference type="Proteomes" id="UP000008827"/>
    </source>
</evidence>
<feature type="transmembrane region" description="Helical" evidence="1">
    <location>
        <begin position="46"/>
        <end position="64"/>
    </location>
</feature>
<evidence type="ECO:0000313" key="3">
    <source>
        <dbReference type="EnsemblPlants" id="KRH01370"/>
    </source>
</evidence>
<dbReference type="Proteomes" id="UP000008827">
    <property type="component" value="Chromosome 18"/>
</dbReference>
<keyword evidence="4" id="KW-1185">Reference proteome</keyword>
<reference evidence="2" key="3">
    <citation type="submission" date="2018-07" db="EMBL/GenBank/DDBJ databases">
        <title>WGS assembly of Glycine max.</title>
        <authorList>
            <person name="Schmutz J."/>
            <person name="Cannon S."/>
            <person name="Schlueter J."/>
            <person name="Ma J."/>
            <person name="Mitros T."/>
            <person name="Nelson W."/>
            <person name="Hyten D."/>
            <person name="Song Q."/>
            <person name="Thelen J."/>
            <person name="Cheng J."/>
            <person name="Xu D."/>
            <person name="Hellsten U."/>
            <person name="May G."/>
            <person name="Yu Y."/>
            <person name="Sakurai T."/>
            <person name="Umezawa T."/>
            <person name="Bhattacharyya M."/>
            <person name="Sandhu D."/>
            <person name="Valliyodan B."/>
            <person name="Lindquist E."/>
            <person name="Peto M."/>
            <person name="Grant D."/>
            <person name="Shu S."/>
            <person name="Goodstein D."/>
            <person name="Barry K."/>
            <person name="Futrell-Griggs M."/>
            <person name="Abernathy B."/>
            <person name="Du J."/>
            <person name="Tian Z."/>
            <person name="Zhu L."/>
            <person name="Gill N."/>
            <person name="Joshi T."/>
            <person name="Libault M."/>
            <person name="Sethuraman A."/>
            <person name="Zhang X."/>
            <person name="Shinozaki K."/>
            <person name="Nguyen H."/>
            <person name="Wing R."/>
            <person name="Cregan P."/>
            <person name="Specht J."/>
            <person name="Grimwood J."/>
            <person name="Rokhsar D."/>
            <person name="Stacey G."/>
            <person name="Shoemaker R."/>
            <person name="Jackson S."/>
        </authorList>
    </citation>
    <scope>NUCLEOTIDE SEQUENCE</scope>
    <source>
        <tissue evidence="2">Callus</tissue>
    </source>
</reference>
<protein>
    <submittedName>
        <fullName evidence="2 3">Uncharacterized protein</fullName>
    </submittedName>
</protein>
<gene>
    <name evidence="2" type="ORF">GLYMA_18G272900</name>
</gene>